<organism evidence="6">
    <name type="scientific">marine metagenome</name>
    <dbReference type="NCBI Taxonomy" id="408172"/>
    <lineage>
        <taxon>unclassified sequences</taxon>
        <taxon>metagenomes</taxon>
        <taxon>ecological metagenomes</taxon>
    </lineage>
</organism>
<dbReference type="GO" id="GO:0009097">
    <property type="term" value="P:isoleucine biosynthetic process"/>
    <property type="evidence" value="ECO:0007669"/>
    <property type="project" value="TreeGrafter"/>
</dbReference>
<evidence type="ECO:0000313" key="6">
    <source>
        <dbReference type="EMBL" id="SUZ78604.1"/>
    </source>
</evidence>
<dbReference type="CDD" id="cd01562">
    <property type="entry name" value="Thr-dehyd"/>
    <property type="match status" value="1"/>
</dbReference>
<evidence type="ECO:0000256" key="3">
    <source>
        <dbReference type="ARBA" id="ARBA00022898"/>
    </source>
</evidence>
<dbReference type="FunFam" id="3.40.50.1100:FF:000005">
    <property type="entry name" value="Threonine dehydratase catabolic"/>
    <property type="match status" value="1"/>
</dbReference>
<evidence type="ECO:0000256" key="2">
    <source>
        <dbReference type="ARBA" id="ARBA00010869"/>
    </source>
</evidence>
<gene>
    <name evidence="6" type="ORF">METZ01_LOCUS31458</name>
</gene>
<keyword evidence="3" id="KW-0663">Pyridoxal phosphate</keyword>
<protein>
    <recommendedName>
        <fullName evidence="5">Tryptophan synthase beta chain-like PALP domain-containing protein</fullName>
    </recommendedName>
</protein>
<comment type="cofactor">
    <cofactor evidence="1">
        <name>pyridoxal 5'-phosphate</name>
        <dbReference type="ChEBI" id="CHEBI:597326"/>
    </cofactor>
</comment>
<dbReference type="InterPro" id="IPR050147">
    <property type="entry name" value="Ser/Thr_Dehydratase"/>
</dbReference>
<dbReference type="SUPFAM" id="SSF53686">
    <property type="entry name" value="Tryptophan synthase beta subunit-like PLP-dependent enzymes"/>
    <property type="match status" value="1"/>
</dbReference>
<evidence type="ECO:0000259" key="5">
    <source>
        <dbReference type="Pfam" id="PF00291"/>
    </source>
</evidence>
<dbReference type="GO" id="GO:0003941">
    <property type="term" value="F:L-serine ammonia-lyase activity"/>
    <property type="evidence" value="ECO:0007669"/>
    <property type="project" value="TreeGrafter"/>
</dbReference>
<dbReference type="EMBL" id="UINC01001360">
    <property type="protein sequence ID" value="SUZ78604.1"/>
    <property type="molecule type" value="Genomic_DNA"/>
</dbReference>
<dbReference type="Gene3D" id="3.40.50.1100">
    <property type="match status" value="2"/>
</dbReference>
<dbReference type="GO" id="GO:0006567">
    <property type="term" value="P:L-threonine catabolic process"/>
    <property type="evidence" value="ECO:0007669"/>
    <property type="project" value="TreeGrafter"/>
</dbReference>
<evidence type="ECO:0000256" key="4">
    <source>
        <dbReference type="ARBA" id="ARBA00023239"/>
    </source>
</evidence>
<dbReference type="PANTHER" id="PTHR48078:SF6">
    <property type="entry name" value="L-THREONINE DEHYDRATASE CATABOLIC TDCB"/>
    <property type="match status" value="1"/>
</dbReference>
<sequence>VEAAARRLAGVAVRTPLLPADVISEIAGANVRLKCESLQRAGSFKIRGAYNFVSQLSDEQVACGIITYSSGNHAQAVALSGKLRGVRAVVVMPTTAPKVKRDGAERLGAEVIYEGTTSLERRAKAEEIAEEQGLVIVPPFDHRHIIAGQGTVGLEIAREWPDVDLVLAPIGGGGLASGVAASIKRLLPAARVIGVEPEGAASMRKALDEERPVVIKKIDTIADGLAPVMAGELTYEHAFSLMDDVVTVSDDAIREATSLLVSKQKLIVEFSGAAATAALLSKAVEAEDQRVAVVISGGNLDPTLLAGMA</sequence>
<feature type="non-terminal residue" evidence="6">
    <location>
        <position position="1"/>
    </location>
</feature>
<proteinExistence type="inferred from homology"/>
<dbReference type="InterPro" id="IPR036052">
    <property type="entry name" value="TrpB-like_PALP_sf"/>
</dbReference>
<dbReference type="GO" id="GO:0004794">
    <property type="term" value="F:threonine deaminase activity"/>
    <property type="evidence" value="ECO:0007669"/>
    <property type="project" value="TreeGrafter"/>
</dbReference>
<evidence type="ECO:0000256" key="1">
    <source>
        <dbReference type="ARBA" id="ARBA00001933"/>
    </source>
</evidence>
<dbReference type="Pfam" id="PF00291">
    <property type="entry name" value="PALP"/>
    <property type="match status" value="1"/>
</dbReference>
<dbReference type="PANTHER" id="PTHR48078">
    <property type="entry name" value="THREONINE DEHYDRATASE, MITOCHONDRIAL-RELATED"/>
    <property type="match status" value="1"/>
</dbReference>
<dbReference type="FunFam" id="3.40.50.1100:FF:000007">
    <property type="entry name" value="L-threonine dehydratase catabolic TdcB"/>
    <property type="match status" value="1"/>
</dbReference>
<keyword evidence="4" id="KW-0456">Lyase</keyword>
<comment type="similarity">
    <text evidence="2">Belongs to the serine/threonine dehydratase family.</text>
</comment>
<feature type="domain" description="Tryptophan synthase beta chain-like PALP" evidence="5">
    <location>
        <begin position="14"/>
        <end position="297"/>
    </location>
</feature>
<dbReference type="AlphaFoldDB" id="A0A381QI95"/>
<dbReference type="GO" id="GO:0006565">
    <property type="term" value="P:L-serine catabolic process"/>
    <property type="evidence" value="ECO:0007669"/>
    <property type="project" value="TreeGrafter"/>
</dbReference>
<dbReference type="InterPro" id="IPR001926">
    <property type="entry name" value="TrpB-like_PALP"/>
</dbReference>
<reference evidence="6" key="1">
    <citation type="submission" date="2018-05" db="EMBL/GenBank/DDBJ databases">
        <authorList>
            <person name="Lanie J.A."/>
            <person name="Ng W.-L."/>
            <person name="Kazmierczak K.M."/>
            <person name="Andrzejewski T.M."/>
            <person name="Davidsen T.M."/>
            <person name="Wayne K.J."/>
            <person name="Tettelin H."/>
            <person name="Glass J.I."/>
            <person name="Rusch D."/>
            <person name="Podicherti R."/>
            <person name="Tsui H.-C.T."/>
            <person name="Winkler M.E."/>
        </authorList>
    </citation>
    <scope>NUCLEOTIDE SEQUENCE</scope>
</reference>
<name>A0A381QI95_9ZZZZ</name>
<accession>A0A381QI95</accession>